<evidence type="ECO:0000259" key="4">
    <source>
        <dbReference type="Pfam" id="PF14870"/>
    </source>
</evidence>
<dbReference type="GO" id="GO:0009523">
    <property type="term" value="C:photosystem II"/>
    <property type="evidence" value="ECO:0007669"/>
    <property type="project" value="UniProtKB-KW"/>
</dbReference>
<feature type="chain" id="PRO_5032665360" evidence="3">
    <location>
        <begin position="28"/>
        <end position="354"/>
    </location>
</feature>
<dbReference type="InterPro" id="IPR028203">
    <property type="entry name" value="PSII_CF48-like_dom"/>
</dbReference>
<feature type="domain" description="Photosynthesis system II assembly factor Ycf48/Hcf136-like" evidence="4">
    <location>
        <begin position="65"/>
        <end position="132"/>
    </location>
</feature>
<evidence type="ECO:0000256" key="2">
    <source>
        <dbReference type="ARBA" id="ARBA00023276"/>
    </source>
</evidence>
<dbReference type="EMBL" id="JACIVI010000007">
    <property type="protein sequence ID" value="MBB1163229.1"/>
    <property type="molecule type" value="Genomic_DNA"/>
</dbReference>
<dbReference type="PANTHER" id="PTHR47199:SF2">
    <property type="entry name" value="PHOTOSYSTEM II STABILITY_ASSEMBLY FACTOR HCF136, CHLOROPLASTIC"/>
    <property type="match status" value="1"/>
</dbReference>
<comment type="caution">
    <text evidence="5">The sequence shown here is derived from an EMBL/GenBank/DDBJ whole genome shotgun (WGS) entry which is preliminary data.</text>
</comment>
<keyword evidence="1" id="KW-0602">Photosynthesis</keyword>
<dbReference type="GO" id="GO:0015979">
    <property type="term" value="P:photosynthesis"/>
    <property type="evidence" value="ECO:0007669"/>
    <property type="project" value="UniProtKB-KW"/>
</dbReference>
<sequence length="354" mass="37174">MSSSSAERRRRALMLALLPALPAVAPAAPAPGTYPVLREPAPPAARAASAALLALAWAGPRLVAVGERGLILTSEDQGRRWVQARSPVRSTLTAVQFVDAQLGWAVGHLGVILHSRDGGLSWVRQLDGLQLPELYAQAAQGDEAATLARQLAADGPDKPWLALSFQDARRGLVVGAYNLALATEDGGAHWQPISARLPNPRSLHLYGVARQGETVLLAGEQGLLMRSNDGGSHFEPLASPYRGSWFGVQALQRGELLLHGLRGSVQLSRDQGSSWQPLDTGLGVSITAVVERADGSLLIASQAGELLQRAPGAASLQRWPAPPLPPLAALAALPEGGAVVAGLRGVMRVEPPLR</sequence>
<keyword evidence="3" id="KW-0732">Signal</keyword>
<reference evidence="5 6" key="1">
    <citation type="submission" date="2020-08" db="EMBL/GenBank/DDBJ databases">
        <title>Aquariorum lacteus gen. nov., sp. nov., a new member of the family Comamonadaceae, isolated from freshwater aquarium.</title>
        <authorList>
            <person name="Chun S.-J."/>
        </authorList>
    </citation>
    <scope>NUCLEOTIDE SEQUENCE [LARGE SCALE GENOMIC DNA]</scope>
    <source>
        <strain evidence="5 6">SJAQ100</strain>
    </source>
</reference>
<feature type="signal peptide" evidence="3">
    <location>
        <begin position="1"/>
        <end position="27"/>
    </location>
</feature>
<evidence type="ECO:0000313" key="5">
    <source>
        <dbReference type="EMBL" id="MBB1163229.1"/>
    </source>
</evidence>
<feature type="domain" description="Photosynthesis system II assembly factor Ycf48/Hcf136-like" evidence="4">
    <location>
        <begin position="161"/>
        <end position="305"/>
    </location>
</feature>
<protein>
    <submittedName>
        <fullName evidence="5">Glycosyl hydrolase</fullName>
    </submittedName>
</protein>
<keyword evidence="6" id="KW-1185">Reference proteome</keyword>
<dbReference type="Gene3D" id="2.130.10.10">
    <property type="entry name" value="YVTN repeat-like/Quinoprotein amine dehydrogenase"/>
    <property type="match status" value="1"/>
</dbReference>
<dbReference type="Pfam" id="PF14870">
    <property type="entry name" value="PSII_BNR"/>
    <property type="match status" value="2"/>
</dbReference>
<dbReference type="GO" id="GO:0016787">
    <property type="term" value="F:hydrolase activity"/>
    <property type="evidence" value="ECO:0007669"/>
    <property type="project" value="UniProtKB-KW"/>
</dbReference>
<evidence type="ECO:0000313" key="6">
    <source>
        <dbReference type="Proteomes" id="UP000586093"/>
    </source>
</evidence>
<name>A0A839HUF8_9BURK</name>
<dbReference type="SUPFAM" id="SSF110296">
    <property type="entry name" value="Oligoxyloglucan reducing end-specific cellobiohydrolase"/>
    <property type="match status" value="1"/>
</dbReference>
<dbReference type="PANTHER" id="PTHR47199">
    <property type="entry name" value="PHOTOSYSTEM II STABILITY/ASSEMBLY FACTOR HCF136, CHLOROPLASTIC"/>
    <property type="match status" value="1"/>
</dbReference>
<dbReference type="InterPro" id="IPR015943">
    <property type="entry name" value="WD40/YVTN_repeat-like_dom_sf"/>
</dbReference>
<evidence type="ECO:0000256" key="3">
    <source>
        <dbReference type="SAM" id="SignalP"/>
    </source>
</evidence>
<dbReference type="RefSeq" id="WP_182665951.1">
    <property type="nucleotide sequence ID" value="NZ_JACIVI010000007.1"/>
</dbReference>
<proteinExistence type="predicted"/>
<keyword evidence="5" id="KW-0378">Hydrolase</keyword>
<dbReference type="Proteomes" id="UP000586093">
    <property type="component" value="Unassembled WGS sequence"/>
</dbReference>
<organism evidence="5 6">
    <name type="scientific">Aquariibacter albus</name>
    <dbReference type="NCBI Taxonomy" id="2759899"/>
    <lineage>
        <taxon>Bacteria</taxon>
        <taxon>Pseudomonadati</taxon>
        <taxon>Pseudomonadota</taxon>
        <taxon>Betaproteobacteria</taxon>
        <taxon>Burkholderiales</taxon>
        <taxon>Sphaerotilaceae</taxon>
        <taxon>Aquariibacter</taxon>
    </lineage>
</organism>
<gene>
    <name evidence="5" type="ORF">H4F90_14745</name>
</gene>
<keyword evidence="2" id="KW-0604">Photosystem II</keyword>
<accession>A0A839HUF8</accession>
<dbReference type="AlphaFoldDB" id="A0A839HUF8"/>
<evidence type="ECO:0000256" key="1">
    <source>
        <dbReference type="ARBA" id="ARBA00022531"/>
    </source>
</evidence>